<proteinExistence type="predicted"/>
<evidence type="ECO:0000313" key="1">
    <source>
        <dbReference type="Proteomes" id="UP000515154"/>
    </source>
</evidence>
<reference evidence="2" key="1">
    <citation type="submission" date="2025-08" db="UniProtKB">
        <authorList>
            <consortium name="RefSeq"/>
        </authorList>
    </citation>
    <scope>IDENTIFICATION</scope>
</reference>
<organism evidence="1 2">
    <name type="scientific">Octopus sinensis</name>
    <name type="common">East Asian common octopus</name>
    <dbReference type="NCBI Taxonomy" id="2607531"/>
    <lineage>
        <taxon>Eukaryota</taxon>
        <taxon>Metazoa</taxon>
        <taxon>Spiralia</taxon>
        <taxon>Lophotrochozoa</taxon>
        <taxon>Mollusca</taxon>
        <taxon>Cephalopoda</taxon>
        <taxon>Coleoidea</taxon>
        <taxon>Octopodiformes</taxon>
        <taxon>Octopoda</taxon>
        <taxon>Incirrata</taxon>
        <taxon>Octopodidae</taxon>
        <taxon>Octopus</taxon>
    </lineage>
</organism>
<dbReference type="Proteomes" id="UP000515154">
    <property type="component" value="Unplaced"/>
</dbReference>
<dbReference type="RefSeq" id="XP_029654287.1">
    <property type="nucleotide sequence ID" value="XM_029798427.1"/>
</dbReference>
<sequence length="106" mass="12224">MIFENRRISAKIIAETQQISCKRLDLIIYNILDLRKLPAKWVPKFLNADQKRIRVTTSKTILDRSTTGEAGFITKQQSMEWDHNGSLCLKKFRTQNSIGKILAAVF</sequence>
<dbReference type="KEGG" id="osn:115227675"/>
<keyword evidence="1" id="KW-1185">Reference proteome</keyword>
<gene>
    <name evidence="2" type="primary">LOC115227675</name>
</gene>
<protein>
    <submittedName>
        <fullName evidence="2">Uncharacterized protein LOC115227675</fullName>
    </submittedName>
</protein>
<evidence type="ECO:0000313" key="2">
    <source>
        <dbReference type="RefSeq" id="XP_029654287.1"/>
    </source>
</evidence>
<dbReference type="AlphaFoldDB" id="A0A6P7TYF4"/>
<name>A0A6P7TYF4_9MOLL</name>
<accession>A0A6P7TYF4</accession>